<protein>
    <submittedName>
        <fullName evidence="2">Uncharacterized protein</fullName>
    </submittedName>
</protein>
<evidence type="ECO:0000313" key="2">
    <source>
        <dbReference type="EMBL" id="MBY4636884.1"/>
    </source>
</evidence>
<accession>A0ABS7MCY4</accession>
<keyword evidence="3" id="KW-1185">Reference proteome</keyword>
<feature type="region of interest" description="Disordered" evidence="1">
    <location>
        <begin position="1"/>
        <end position="54"/>
    </location>
</feature>
<sequence>MTSIELPDTMPPRHAAAPAKRRPAPCAGLFGWRKDMDGASPAPRADNTPGVEDR</sequence>
<name>A0ABS7MCY4_9SPHN</name>
<evidence type="ECO:0000313" key="3">
    <source>
        <dbReference type="Proteomes" id="UP001166571"/>
    </source>
</evidence>
<proteinExistence type="predicted"/>
<organism evidence="2 3">
    <name type="scientific">Sphingopyxis jiangsuensis</name>
    <dbReference type="NCBI Taxonomy" id="2871171"/>
    <lineage>
        <taxon>Bacteria</taxon>
        <taxon>Pseudomonadati</taxon>
        <taxon>Pseudomonadota</taxon>
        <taxon>Alphaproteobacteria</taxon>
        <taxon>Sphingomonadales</taxon>
        <taxon>Sphingomonadaceae</taxon>
        <taxon>Sphingopyxis</taxon>
    </lineage>
</organism>
<dbReference type="RefSeq" id="WP_201925209.1">
    <property type="nucleotide sequence ID" value="NZ_JAERPO010000001.1"/>
</dbReference>
<gene>
    <name evidence="2" type="ORF">K5P26_06995</name>
</gene>
<dbReference type="Proteomes" id="UP001166571">
    <property type="component" value="Unassembled WGS sequence"/>
</dbReference>
<reference evidence="2" key="1">
    <citation type="submission" date="2021-08" db="EMBL/GenBank/DDBJ databases">
        <title>Sphingopyxis panaciterrulae sp. nov., isolated from the surface water of the Yellow Sea.</title>
        <authorList>
            <person name="Gao Z."/>
            <person name="Zhang D."/>
            <person name="Zhang A."/>
        </authorList>
    </citation>
    <scope>NUCLEOTIDE SEQUENCE</scope>
    <source>
        <strain evidence="2">XHP0097</strain>
    </source>
</reference>
<dbReference type="EMBL" id="JAILXK010000001">
    <property type="protein sequence ID" value="MBY4636884.1"/>
    <property type="molecule type" value="Genomic_DNA"/>
</dbReference>
<comment type="caution">
    <text evidence="2">The sequence shown here is derived from an EMBL/GenBank/DDBJ whole genome shotgun (WGS) entry which is preliminary data.</text>
</comment>
<evidence type="ECO:0000256" key="1">
    <source>
        <dbReference type="SAM" id="MobiDB-lite"/>
    </source>
</evidence>